<organism evidence="3 4">
    <name type="scientific">Conidiobolus coronatus (strain ATCC 28846 / CBS 209.66 / NRRL 28638)</name>
    <name type="common">Delacroixia coronata</name>
    <dbReference type="NCBI Taxonomy" id="796925"/>
    <lineage>
        <taxon>Eukaryota</taxon>
        <taxon>Fungi</taxon>
        <taxon>Fungi incertae sedis</taxon>
        <taxon>Zoopagomycota</taxon>
        <taxon>Entomophthoromycotina</taxon>
        <taxon>Entomophthoromycetes</taxon>
        <taxon>Entomophthorales</taxon>
        <taxon>Ancylistaceae</taxon>
        <taxon>Conidiobolus</taxon>
    </lineage>
</organism>
<dbReference type="PROSITE" id="PS51444">
    <property type="entry name" value="FH2"/>
    <property type="match status" value="1"/>
</dbReference>
<dbReference type="InterPro" id="IPR051425">
    <property type="entry name" value="Formin_Homology"/>
</dbReference>
<feature type="region of interest" description="Disordered" evidence="1">
    <location>
        <begin position="252"/>
        <end position="276"/>
    </location>
</feature>
<evidence type="ECO:0000256" key="1">
    <source>
        <dbReference type="SAM" id="MobiDB-lite"/>
    </source>
</evidence>
<dbReference type="InterPro" id="IPR042201">
    <property type="entry name" value="FH2_Formin_sf"/>
</dbReference>
<dbReference type="OMA" id="FRPHNEE"/>
<dbReference type="SMART" id="SM00498">
    <property type="entry name" value="FH2"/>
    <property type="match status" value="1"/>
</dbReference>
<dbReference type="PANTHER" id="PTHR45725:SF1">
    <property type="entry name" value="DISHEVELLED ASSOCIATED ACTIVATOR OF MORPHOGENESIS, ISOFORM D"/>
    <property type="match status" value="1"/>
</dbReference>
<gene>
    <name evidence="3" type="ORF">CONCODRAFT_163211</name>
</gene>
<dbReference type="AlphaFoldDB" id="A0A137NPG7"/>
<feature type="domain" description="FH2" evidence="2">
    <location>
        <begin position="1"/>
        <end position="245"/>
    </location>
</feature>
<dbReference type="Proteomes" id="UP000070444">
    <property type="component" value="Unassembled WGS sequence"/>
</dbReference>
<dbReference type="Pfam" id="PF02181">
    <property type="entry name" value="FH2"/>
    <property type="match status" value="1"/>
</dbReference>
<reference evidence="3 4" key="1">
    <citation type="journal article" date="2015" name="Genome Biol. Evol.">
        <title>Phylogenomic analyses indicate that early fungi evolved digesting cell walls of algal ancestors of land plants.</title>
        <authorList>
            <person name="Chang Y."/>
            <person name="Wang S."/>
            <person name="Sekimoto S."/>
            <person name="Aerts A.L."/>
            <person name="Choi C."/>
            <person name="Clum A."/>
            <person name="LaButti K.M."/>
            <person name="Lindquist E.A."/>
            <person name="Yee Ngan C."/>
            <person name="Ohm R.A."/>
            <person name="Salamov A.A."/>
            <person name="Grigoriev I.V."/>
            <person name="Spatafora J.W."/>
            <person name="Berbee M.L."/>
        </authorList>
    </citation>
    <scope>NUCLEOTIDE SEQUENCE [LARGE SCALE GENOMIC DNA]</scope>
    <source>
        <strain evidence="3 4">NRRL 28638</strain>
    </source>
</reference>
<evidence type="ECO:0000313" key="3">
    <source>
        <dbReference type="EMBL" id="KXN64633.1"/>
    </source>
</evidence>
<evidence type="ECO:0000259" key="2">
    <source>
        <dbReference type="PROSITE" id="PS51444"/>
    </source>
</evidence>
<dbReference type="SUPFAM" id="SSF101447">
    <property type="entry name" value="Formin homology 2 domain (FH2 domain)"/>
    <property type="match status" value="1"/>
</dbReference>
<dbReference type="InterPro" id="IPR015425">
    <property type="entry name" value="FH2_Formin"/>
</dbReference>
<keyword evidence="4" id="KW-1185">Reference proteome</keyword>
<dbReference type="STRING" id="796925.A0A137NPG7"/>
<dbReference type="PANTHER" id="PTHR45725">
    <property type="entry name" value="FORMIN HOMOLOGY 2 FAMILY MEMBER"/>
    <property type="match status" value="1"/>
</dbReference>
<dbReference type="OrthoDB" id="1104827at2759"/>
<dbReference type="EMBL" id="KQ965340">
    <property type="protein sequence ID" value="KXN64633.1"/>
    <property type="molecule type" value="Genomic_DNA"/>
</dbReference>
<protein>
    <submittedName>
        <fullName evidence="3">Actin-binding FH2</fullName>
    </submittedName>
</protein>
<name>A0A137NPG7_CONC2</name>
<sequence>MLTIDYYEVRLEAIYFKLTFNEAFTDLDISINSIIEASSAVRNSQSLSELLELVLVIGNYMNGTGFRGGAYGFKIHSLTKLIDTKAADNKTTLVHYIADVVTRHFPHILKFIQEISSIEAACRVSYNDMVSEYNEMNKKIKAINESIDDCFPLPKEDDPFRAIMKEFMSLASERYGRLQIQFEIMNTEYATTVTDMGEDATTTSPEEFFNFFKLFITNFKKAQRDNALIEEQRLKAEKKRLEIEAREKAALEKKQQRISASGQENGGSSGDQSEQNEDSIGVMDKLLESLKTGGDYNRTRRVKNKVLGDKKLVRSSSVGIKALEMLQEISHQA</sequence>
<evidence type="ECO:0000313" key="4">
    <source>
        <dbReference type="Proteomes" id="UP000070444"/>
    </source>
</evidence>
<dbReference type="Gene3D" id="1.20.58.2220">
    <property type="entry name" value="Formin, FH2 domain"/>
    <property type="match status" value="1"/>
</dbReference>
<proteinExistence type="predicted"/>
<accession>A0A137NPG7</accession>